<feature type="transmembrane region" description="Helical" evidence="1">
    <location>
        <begin position="50"/>
        <end position="76"/>
    </location>
</feature>
<keyword evidence="3" id="KW-1185">Reference proteome</keyword>
<feature type="transmembrane region" description="Helical" evidence="1">
    <location>
        <begin position="204"/>
        <end position="227"/>
    </location>
</feature>
<dbReference type="PANTHER" id="PTHR46891">
    <property type="entry name" value="SERPENTINE RECEPTOR, CLASS H-RELATED"/>
    <property type="match status" value="1"/>
</dbReference>
<feature type="transmembrane region" description="Helical" evidence="1">
    <location>
        <begin position="281"/>
        <end position="302"/>
    </location>
</feature>
<sequence>MVPSPMSQTLKRLLLSMMLFLELADTAIATFRPILYPPAFAIRLPKGCNFPTYTVLIGAEIFFLSWCGVHFTYFSSGLLKRRLLDIEQHYFYRFIEIYGYVMYPTLGITFSCLIWVPYFQGTLKRYDGLELCFHEPDYCGRDPMIIAKDATQLNFMFRIAFWVASVGMALYLTIVVTAIAELFSKDLKLSPGAYEMQKYFTKIFLLQNVCAVGCVTVPGVCLFLGLMGIDNPFILTIGQITFLLVEAHSLCNALVFIFATKAYRERLWRWATFGRAEVNGAKIHVFFAELMDTMVTIFRPIIYLPAFVIKLPNDSNFPTLSVVLGAQVYFLCFSGVFFTYFQSGILKRRLLDIDQHYYYRFMEIYAYIMFTSLGITLSCFIWVPYFEGTLKNYDTADVCIFESLYCGRGPIIIASRPDVLNAMFRVAFWISAVGIVLYSTTVFTAVKELFYSNVKKSSRSTYEMQKYFTKIFLLQVKENLNPLKSK</sequence>
<keyword evidence="1" id="KW-0812">Transmembrane</keyword>
<evidence type="ECO:0000256" key="1">
    <source>
        <dbReference type="SAM" id="Phobius"/>
    </source>
</evidence>
<protein>
    <submittedName>
        <fullName evidence="2">Uncharacterized protein</fullName>
    </submittedName>
</protein>
<dbReference type="Proteomes" id="UP001177023">
    <property type="component" value="Unassembled WGS sequence"/>
</dbReference>
<proteinExistence type="predicted"/>
<feature type="non-terminal residue" evidence="2">
    <location>
        <position position="486"/>
    </location>
</feature>
<evidence type="ECO:0000313" key="2">
    <source>
        <dbReference type="EMBL" id="CAJ0575833.1"/>
    </source>
</evidence>
<gene>
    <name evidence="2" type="ORF">MSPICULIGERA_LOCUS14136</name>
</gene>
<feature type="transmembrane region" description="Helical" evidence="1">
    <location>
        <begin position="97"/>
        <end position="118"/>
    </location>
</feature>
<reference evidence="2" key="1">
    <citation type="submission" date="2023-06" db="EMBL/GenBank/DDBJ databases">
        <authorList>
            <person name="Delattre M."/>
        </authorList>
    </citation>
    <scope>NUCLEOTIDE SEQUENCE</scope>
    <source>
        <strain evidence="2">AF72</strain>
    </source>
</reference>
<keyword evidence="1" id="KW-0472">Membrane</keyword>
<keyword evidence="1" id="KW-1133">Transmembrane helix</keyword>
<feature type="transmembrane region" description="Helical" evidence="1">
    <location>
        <begin position="426"/>
        <end position="446"/>
    </location>
</feature>
<dbReference type="Pfam" id="PF10327">
    <property type="entry name" value="7TM_GPCR_Sri"/>
    <property type="match status" value="1"/>
</dbReference>
<organism evidence="2 3">
    <name type="scientific">Mesorhabditis spiculigera</name>
    <dbReference type="NCBI Taxonomy" id="96644"/>
    <lineage>
        <taxon>Eukaryota</taxon>
        <taxon>Metazoa</taxon>
        <taxon>Ecdysozoa</taxon>
        <taxon>Nematoda</taxon>
        <taxon>Chromadorea</taxon>
        <taxon>Rhabditida</taxon>
        <taxon>Rhabditina</taxon>
        <taxon>Rhabditomorpha</taxon>
        <taxon>Rhabditoidea</taxon>
        <taxon>Rhabditidae</taxon>
        <taxon>Mesorhabditinae</taxon>
        <taxon>Mesorhabditis</taxon>
    </lineage>
</organism>
<feature type="transmembrane region" description="Helical" evidence="1">
    <location>
        <begin position="159"/>
        <end position="183"/>
    </location>
</feature>
<comment type="caution">
    <text evidence="2">The sequence shown here is derived from an EMBL/GenBank/DDBJ whole genome shotgun (WGS) entry which is preliminary data.</text>
</comment>
<dbReference type="InterPro" id="IPR019429">
    <property type="entry name" value="7TM_GPCR_serpentine_rcpt_Sri"/>
</dbReference>
<evidence type="ECO:0000313" key="3">
    <source>
        <dbReference type="Proteomes" id="UP001177023"/>
    </source>
</evidence>
<name>A0AA36CUY1_9BILA</name>
<dbReference type="AlphaFoldDB" id="A0AA36CUY1"/>
<feature type="transmembrane region" description="Helical" evidence="1">
    <location>
        <begin position="233"/>
        <end position="260"/>
    </location>
</feature>
<feature type="transmembrane region" description="Helical" evidence="1">
    <location>
        <begin position="364"/>
        <end position="385"/>
    </location>
</feature>
<feature type="transmembrane region" description="Helical" evidence="1">
    <location>
        <begin position="322"/>
        <end position="343"/>
    </location>
</feature>
<dbReference type="EMBL" id="CATQJA010002641">
    <property type="protein sequence ID" value="CAJ0575833.1"/>
    <property type="molecule type" value="Genomic_DNA"/>
</dbReference>
<accession>A0AA36CUY1</accession>